<dbReference type="AlphaFoldDB" id="A0AAU9KSZ8"/>
<feature type="region of interest" description="Disordered" evidence="1">
    <location>
        <begin position="574"/>
        <end position="606"/>
    </location>
</feature>
<comment type="caution">
    <text evidence="3">The sequence shown here is derived from an EMBL/GenBank/DDBJ whole genome shotgun (WGS) entry which is preliminary data.</text>
</comment>
<sequence>MPRMVDVNVQTDPLLPATVIGVEQDILIGERVRKSFGSRTFWGSVVSCYWISGGLFYKLSFDDGDVDILSSDEVLQDIAAARKHLKENQNVVAKGVSIDETTSVDDYFMTMRRHNLKRRRDDAVGSTAICTRRVHLWGQRLYASIYTNMQNETFIREMLKTDDGEMGEMEATGQVEVGDIILAVNKTRVLGMASARLAELMRKQKRPITLTFYRPQHSETSKKLQEQHVKRSLASSKVHDANAQTPPMQQNSLQVQAVPLTHHATTIPRQKANASMSGVMPSSSSASLLTFTQPSSMVGSIADPLIQQSSMSQTHGLLAKEKLRQRLNQNSIMAAGQTSYMPGYPTTGIFGHRNVVSACGVSPVHVGARQPHQVQMMQNVNNAAPVRLASGSAVPTAQLARPIRPAPVDRNHGPTQRQHTVPVASNQACQVNAVHGPSGHISGQRQPSASTTKPSKEPNKSSVVSVVGLGRQSTSLQPEKGQPEASTTSQNTFSHKLTSDQNFVVGTSCENVTTTSTLVSPTPTIGTSMVKTRDAETIARLAETDSKAAERAMSRAILTASLVSPNKAAQKVIGGTTSPLSASSPGDEDQAATKCKTSGSSDSMSFLSPNGSSIEASMLPHRNVPAGVPANNLAEVKSNVSLMTVTVSRRRLYLTLGFQGIFIAVTSFILDEFGQPGEVQASGKVFIGDILVRINQISISAGLTPGHVANIVNGSPRPMTLWFKRASWDILNGKV</sequence>
<feature type="compositionally biased region" description="Polar residues" evidence="1">
    <location>
        <begin position="484"/>
        <end position="494"/>
    </location>
</feature>
<dbReference type="PROSITE" id="PS50106">
    <property type="entry name" value="PDZ"/>
    <property type="match status" value="1"/>
</dbReference>
<feature type="compositionally biased region" description="Polar residues" evidence="1">
    <location>
        <begin position="595"/>
        <end position="606"/>
    </location>
</feature>
<protein>
    <recommendedName>
        <fullName evidence="2">PDZ domain-containing protein</fullName>
    </recommendedName>
</protein>
<dbReference type="EMBL" id="CAKKTJ010000086">
    <property type="protein sequence ID" value="CAH0473732.1"/>
    <property type="molecule type" value="Genomic_DNA"/>
</dbReference>
<evidence type="ECO:0000259" key="2">
    <source>
        <dbReference type="PROSITE" id="PS50106"/>
    </source>
</evidence>
<dbReference type="Gene3D" id="2.30.42.10">
    <property type="match status" value="1"/>
</dbReference>
<accession>A0AAU9KSZ8</accession>
<gene>
    <name evidence="3" type="ORF">PBS003_LOCUS609</name>
</gene>
<reference evidence="3" key="1">
    <citation type="submission" date="2021-11" db="EMBL/GenBank/DDBJ databases">
        <authorList>
            <person name="Islam A."/>
            <person name="Islam S."/>
            <person name="Flora M.S."/>
            <person name="Rahman M."/>
            <person name="Ziaur R.M."/>
            <person name="Epstein J.H."/>
            <person name="Hassan M."/>
            <person name="Klassen M."/>
            <person name="Woodard K."/>
            <person name="Webb A."/>
            <person name="Webby R.J."/>
            <person name="El Zowalaty M.E."/>
        </authorList>
    </citation>
    <scope>NUCLEOTIDE SEQUENCE</scope>
    <source>
        <strain evidence="3">Pbs3</strain>
    </source>
</reference>
<evidence type="ECO:0000313" key="3">
    <source>
        <dbReference type="EMBL" id="CAH0473732.1"/>
    </source>
</evidence>
<feature type="region of interest" description="Disordered" evidence="1">
    <location>
        <begin position="403"/>
        <end position="422"/>
    </location>
</feature>
<name>A0AAU9KSZ8_9STRA</name>
<feature type="compositionally biased region" description="Polar residues" evidence="1">
    <location>
        <begin position="441"/>
        <end position="453"/>
    </location>
</feature>
<dbReference type="InterPro" id="IPR001478">
    <property type="entry name" value="PDZ"/>
</dbReference>
<dbReference type="SUPFAM" id="SSF50156">
    <property type="entry name" value="PDZ domain-like"/>
    <property type="match status" value="1"/>
</dbReference>
<dbReference type="InterPro" id="IPR036034">
    <property type="entry name" value="PDZ_sf"/>
</dbReference>
<feature type="compositionally biased region" description="Polar residues" evidence="1">
    <location>
        <begin position="413"/>
        <end position="422"/>
    </location>
</feature>
<evidence type="ECO:0000256" key="1">
    <source>
        <dbReference type="SAM" id="MobiDB-lite"/>
    </source>
</evidence>
<evidence type="ECO:0000313" key="4">
    <source>
        <dbReference type="Proteomes" id="UP001160483"/>
    </source>
</evidence>
<organism evidence="3 4">
    <name type="scientific">Peronospora belbahrii</name>
    <dbReference type="NCBI Taxonomy" id="622444"/>
    <lineage>
        <taxon>Eukaryota</taxon>
        <taxon>Sar</taxon>
        <taxon>Stramenopiles</taxon>
        <taxon>Oomycota</taxon>
        <taxon>Peronosporomycetes</taxon>
        <taxon>Peronosporales</taxon>
        <taxon>Peronosporaceae</taxon>
        <taxon>Peronospora</taxon>
    </lineage>
</organism>
<dbReference type="Proteomes" id="UP001160483">
    <property type="component" value="Unassembled WGS sequence"/>
</dbReference>
<feature type="domain" description="PDZ" evidence="2">
    <location>
        <begin position="154"/>
        <end position="216"/>
    </location>
</feature>
<feature type="compositionally biased region" description="Polar residues" evidence="1">
    <location>
        <begin position="575"/>
        <end position="584"/>
    </location>
</feature>
<proteinExistence type="predicted"/>
<feature type="region of interest" description="Disordered" evidence="1">
    <location>
        <begin position="433"/>
        <end position="494"/>
    </location>
</feature>